<gene>
    <name evidence="1" type="ORF">BDV41DRAFT_544489</name>
</gene>
<name>A0A5N6VQ78_9EURO</name>
<keyword evidence="2" id="KW-1185">Reference proteome</keyword>
<accession>A0A5N6VQ78</accession>
<sequence>MADFLQKVLSGSAVCATTQCLECGLSNSRGRFVRCTCFLALVHGADCAVNRRNRQVLAIEFVDSPLVQKSFANNMCCRTSPDLAVINRRRLHSVSASNDVPHQSYGHVETNFPPSSGNALDVAFYSVEFEKGVTKPLVRQEQKSSFRVEKKHICRQTANTATTLHMVM</sequence>
<dbReference type="AlphaFoldDB" id="A0A5N6VQ78"/>
<protein>
    <submittedName>
        <fullName evidence="1">Uncharacterized protein</fullName>
    </submittedName>
</protein>
<organism evidence="1 2">
    <name type="scientific">Aspergillus transmontanensis</name>
    <dbReference type="NCBI Taxonomy" id="1034304"/>
    <lineage>
        <taxon>Eukaryota</taxon>
        <taxon>Fungi</taxon>
        <taxon>Dikarya</taxon>
        <taxon>Ascomycota</taxon>
        <taxon>Pezizomycotina</taxon>
        <taxon>Eurotiomycetes</taxon>
        <taxon>Eurotiomycetidae</taxon>
        <taxon>Eurotiales</taxon>
        <taxon>Aspergillaceae</taxon>
        <taxon>Aspergillus</taxon>
        <taxon>Aspergillus subgen. Circumdati</taxon>
    </lineage>
</organism>
<reference evidence="2" key="1">
    <citation type="submission" date="2019-04" db="EMBL/GenBank/DDBJ databases">
        <title>Friends and foes A comparative genomics studyof 23 Aspergillus species from section Flavi.</title>
        <authorList>
            <consortium name="DOE Joint Genome Institute"/>
            <person name="Kjaerbolling I."/>
            <person name="Vesth T."/>
            <person name="Frisvad J.C."/>
            <person name="Nybo J.L."/>
            <person name="Theobald S."/>
            <person name="Kildgaard S."/>
            <person name="Isbrandt T."/>
            <person name="Kuo A."/>
            <person name="Sato A."/>
            <person name="Lyhne E.K."/>
            <person name="Kogle M.E."/>
            <person name="Wiebenga A."/>
            <person name="Kun R.S."/>
            <person name="Lubbers R.J."/>
            <person name="Makela M.R."/>
            <person name="Barry K."/>
            <person name="Chovatia M."/>
            <person name="Clum A."/>
            <person name="Daum C."/>
            <person name="Haridas S."/>
            <person name="He G."/>
            <person name="LaButti K."/>
            <person name="Lipzen A."/>
            <person name="Mondo S."/>
            <person name="Riley R."/>
            <person name="Salamov A."/>
            <person name="Simmons B.A."/>
            <person name="Magnuson J.K."/>
            <person name="Henrissat B."/>
            <person name="Mortensen U.H."/>
            <person name="Larsen T.O."/>
            <person name="Devries R.P."/>
            <person name="Grigoriev I.V."/>
            <person name="Machida M."/>
            <person name="Baker S.E."/>
            <person name="Andersen M.R."/>
        </authorList>
    </citation>
    <scope>NUCLEOTIDE SEQUENCE [LARGE SCALE GENOMIC DNA]</scope>
    <source>
        <strain evidence="2">CBS 130015</strain>
    </source>
</reference>
<dbReference type="Proteomes" id="UP000325433">
    <property type="component" value="Unassembled WGS sequence"/>
</dbReference>
<evidence type="ECO:0000313" key="2">
    <source>
        <dbReference type="Proteomes" id="UP000325433"/>
    </source>
</evidence>
<proteinExistence type="predicted"/>
<dbReference type="EMBL" id="ML738351">
    <property type="protein sequence ID" value="KAE8310611.1"/>
    <property type="molecule type" value="Genomic_DNA"/>
</dbReference>
<evidence type="ECO:0000313" key="1">
    <source>
        <dbReference type="EMBL" id="KAE8310611.1"/>
    </source>
</evidence>